<feature type="non-terminal residue" evidence="1">
    <location>
        <position position="708"/>
    </location>
</feature>
<proteinExistence type="predicted"/>
<evidence type="ECO:0000313" key="1">
    <source>
        <dbReference type="EMBL" id="VAW88934.1"/>
    </source>
</evidence>
<organism evidence="1">
    <name type="scientific">hydrothermal vent metagenome</name>
    <dbReference type="NCBI Taxonomy" id="652676"/>
    <lineage>
        <taxon>unclassified sequences</taxon>
        <taxon>metagenomes</taxon>
        <taxon>ecological metagenomes</taxon>
    </lineage>
</organism>
<sequence length="708" mass="76960">MSSRHNEKITPWACILPIVLAVGLTACGGGGGSTTTATTNGDGETLSTVSKGIAVPGNVSAVPAQNTSSNSSSAAKSFSKSLRAIAKAANPSGLASTTDYAQAMPNIYVEERALEQFEMITQIMKMLAQTNYADASNVNQGPYQAMVSWVDEQNGKDIKVMQTWTVDSRMIVETLPSDVTGNTTEDVNRLMAWIPETNSETGMEELIKAEFKIYTPPTSASDGSLLDFGEWDMNVLFGADTTGVDTIPSGGATDFFAASARINANGTSTLKVHDKFTEMFDGNESTEELRGILIRSGSDGYGAVQYPDWDSCRYFDPGVSDGDGVSSSDNPSSNLNPCATGIPVKSVEYSYNANYMGVQEIDENNVAADVIYKDRDLDEAIRLVHRYDLFYAADGTNGTMSWSEGDNIQRYTNFGFPISYLRTPTGGSSVEYDEYSYYGAWQGRHQIWGQDLTATTNGIDGTEFTRQDVAPGQTVPTYKMVEFNGTLAKRDVITSDLNDIKDIAVETWINDSYDVIWNGSAWESCVNGYMDFWTDLNNPQCLDFEGQAKIFSIFDAFADLSPDASGKKWVSINRWSDGGTPDNFSDDMNVNYVYLTANPGIDDLTFTGEGFYIADWDQNGGGLTALTDANNGGKYSPANGENMFINISGSLYITYTGDFTAPNTGWVVKEVTGFDDRTWMATFGDGSNDIAFDPDQGTEYYLNANGSN</sequence>
<protein>
    <submittedName>
        <fullName evidence="1">Uncharacterized protein</fullName>
    </submittedName>
</protein>
<reference evidence="1" key="1">
    <citation type="submission" date="2018-06" db="EMBL/GenBank/DDBJ databases">
        <authorList>
            <person name="Zhirakovskaya E."/>
        </authorList>
    </citation>
    <scope>NUCLEOTIDE SEQUENCE</scope>
</reference>
<gene>
    <name evidence="1" type="ORF">MNBD_GAMMA16-1311</name>
</gene>
<dbReference type="PROSITE" id="PS51257">
    <property type="entry name" value="PROKAR_LIPOPROTEIN"/>
    <property type="match status" value="1"/>
</dbReference>
<dbReference type="AlphaFoldDB" id="A0A3B1A5C6"/>
<accession>A0A3B1A5C6</accession>
<name>A0A3B1A5C6_9ZZZZ</name>
<dbReference type="EMBL" id="UOFO01000153">
    <property type="protein sequence ID" value="VAW88934.1"/>
    <property type="molecule type" value="Genomic_DNA"/>
</dbReference>